<gene>
    <name evidence="4" type="ORF">HK413_10720</name>
</gene>
<evidence type="ECO:0000259" key="3">
    <source>
        <dbReference type="Pfam" id="PF01979"/>
    </source>
</evidence>
<dbReference type="Pfam" id="PF01979">
    <property type="entry name" value="Amidohydro_1"/>
    <property type="match status" value="1"/>
</dbReference>
<evidence type="ECO:0000313" key="4">
    <source>
        <dbReference type="EMBL" id="NNU34469.1"/>
    </source>
</evidence>
<dbReference type="Proteomes" id="UP000566071">
    <property type="component" value="Unassembled WGS sequence"/>
</dbReference>
<organism evidence="4 5">
    <name type="scientific">Mucilaginibacter humi</name>
    <dbReference type="NCBI Taxonomy" id="2732510"/>
    <lineage>
        <taxon>Bacteria</taxon>
        <taxon>Pseudomonadati</taxon>
        <taxon>Bacteroidota</taxon>
        <taxon>Sphingobacteriia</taxon>
        <taxon>Sphingobacteriales</taxon>
        <taxon>Sphingobacteriaceae</taxon>
        <taxon>Mucilaginibacter</taxon>
    </lineage>
</organism>
<dbReference type="Gene3D" id="2.30.40.10">
    <property type="entry name" value="Urease, subunit C, domain 1"/>
    <property type="match status" value="1"/>
</dbReference>
<dbReference type="SUPFAM" id="SSF51556">
    <property type="entry name" value="Metallo-dependent hydrolases"/>
    <property type="match status" value="1"/>
</dbReference>
<dbReference type="EMBL" id="JABFCR010000048">
    <property type="protein sequence ID" value="NNU34469.1"/>
    <property type="molecule type" value="Genomic_DNA"/>
</dbReference>
<protein>
    <submittedName>
        <fullName evidence="4">Amidohydrolase family protein</fullName>
    </submittedName>
</protein>
<name>A0ABX1W3N6_9SPHI</name>
<keyword evidence="2" id="KW-0378">Hydrolase</keyword>
<comment type="caution">
    <text evidence="4">The sequence shown here is derived from an EMBL/GenBank/DDBJ whole genome shotgun (WGS) entry which is preliminary data.</text>
</comment>
<proteinExistence type="inferred from homology"/>
<dbReference type="Gene3D" id="3.20.20.140">
    <property type="entry name" value="Metal-dependent hydrolases"/>
    <property type="match status" value="1"/>
</dbReference>
<evidence type="ECO:0000256" key="1">
    <source>
        <dbReference type="ARBA" id="ARBA00010716"/>
    </source>
</evidence>
<dbReference type="InterPro" id="IPR032466">
    <property type="entry name" value="Metal_Hydrolase"/>
</dbReference>
<comment type="similarity">
    <text evidence="1">Belongs to the metallo-dependent hydrolases superfamily. NagA family.</text>
</comment>
<dbReference type="InterPro" id="IPR006680">
    <property type="entry name" value="Amidohydro-rel"/>
</dbReference>
<keyword evidence="5" id="KW-1185">Reference proteome</keyword>
<dbReference type="PANTHER" id="PTHR11113">
    <property type="entry name" value="N-ACETYLGLUCOSAMINE-6-PHOSPHATE DEACETYLASE"/>
    <property type="match status" value="1"/>
</dbReference>
<feature type="domain" description="Amidohydrolase-related" evidence="3">
    <location>
        <begin position="22"/>
        <end position="94"/>
    </location>
</feature>
<evidence type="ECO:0000313" key="5">
    <source>
        <dbReference type="Proteomes" id="UP000566071"/>
    </source>
</evidence>
<dbReference type="RefSeq" id="WP_175270147.1">
    <property type="nucleotide sequence ID" value="NZ_JABFCR010000048.1"/>
</dbReference>
<sequence length="99" mass="10741">MSESNKGTYQHQFKTDRYVMPDGTLSGSCLTMLKAVQNCVERVGIDLAEAVDMASLYPAQLIKSATTGKISQGFDANLVVFNDAFKLVNVIFKGATKTT</sequence>
<reference evidence="4 5" key="1">
    <citation type="submission" date="2020-05" db="EMBL/GenBank/DDBJ databases">
        <authorList>
            <person name="Khan S.A."/>
            <person name="Jeon C.O."/>
            <person name="Chun B.H."/>
        </authorList>
    </citation>
    <scope>NUCLEOTIDE SEQUENCE [LARGE SCALE GENOMIC DNA]</scope>
    <source>
        <strain evidence="4 5">S1162</strain>
    </source>
</reference>
<accession>A0ABX1W3N6</accession>
<evidence type="ECO:0000256" key="2">
    <source>
        <dbReference type="ARBA" id="ARBA00022801"/>
    </source>
</evidence>
<dbReference type="PANTHER" id="PTHR11113:SF14">
    <property type="entry name" value="N-ACETYLGLUCOSAMINE-6-PHOSPHATE DEACETYLASE"/>
    <property type="match status" value="1"/>
</dbReference>
<dbReference type="InterPro" id="IPR011059">
    <property type="entry name" value="Metal-dep_hydrolase_composite"/>
</dbReference>